<keyword evidence="2" id="KW-0328">Glycosyltransferase</keyword>
<dbReference type="Gene3D" id="3.40.50.2020">
    <property type="match status" value="1"/>
</dbReference>
<protein>
    <submittedName>
        <fullName evidence="2">Phosphoribosyltransferase</fullName>
    </submittedName>
</protein>
<dbReference type="CDD" id="cd06223">
    <property type="entry name" value="PRTases_typeI"/>
    <property type="match status" value="1"/>
</dbReference>
<dbReference type="SUPFAM" id="SSF53271">
    <property type="entry name" value="PRTase-like"/>
    <property type="match status" value="1"/>
</dbReference>
<gene>
    <name evidence="2" type="ORF">J3R73_000942</name>
</gene>
<dbReference type="InterPro" id="IPR029057">
    <property type="entry name" value="PRTase-like"/>
</dbReference>
<feature type="domain" description="Phosphoribosyltransferase" evidence="1">
    <location>
        <begin position="9"/>
        <end position="189"/>
    </location>
</feature>
<dbReference type="Proteomes" id="UP001237448">
    <property type="component" value="Unassembled WGS sequence"/>
</dbReference>
<organism evidence="2 3">
    <name type="scientific">Labrys monachus</name>
    <dbReference type="NCBI Taxonomy" id="217067"/>
    <lineage>
        <taxon>Bacteria</taxon>
        <taxon>Pseudomonadati</taxon>
        <taxon>Pseudomonadota</taxon>
        <taxon>Alphaproteobacteria</taxon>
        <taxon>Hyphomicrobiales</taxon>
        <taxon>Xanthobacteraceae</taxon>
        <taxon>Labrys</taxon>
    </lineage>
</organism>
<dbReference type="RefSeq" id="WP_307423022.1">
    <property type="nucleotide sequence ID" value="NZ_JAUSVK010000001.1"/>
</dbReference>
<reference evidence="2 3" key="1">
    <citation type="submission" date="2023-07" db="EMBL/GenBank/DDBJ databases">
        <title>Genomic Encyclopedia of Type Strains, Phase IV (KMG-IV): sequencing the most valuable type-strain genomes for metagenomic binning, comparative biology and taxonomic classification.</title>
        <authorList>
            <person name="Goeker M."/>
        </authorList>
    </citation>
    <scope>NUCLEOTIDE SEQUENCE [LARGE SCALE GENOMIC DNA]</scope>
    <source>
        <strain evidence="2 3">DSM 5896</strain>
    </source>
</reference>
<accession>A0ABU0F966</accession>
<dbReference type="GO" id="GO:0016757">
    <property type="term" value="F:glycosyltransferase activity"/>
    <property type="evidence" value="ECO:0007669"/>
    <property type="project" value="UniProtKB-KW"/>
</dbReference>
<comment type="caution">
    <text evidence="2">The sequence shown here is derived from an EMBL/GenBank/DDBJ whole genome shotgun (WGS) entry which is preliminary data.</text>
</comment>
<keyword evidence="2" id="KW-0808">Transferase</keyword>
<dbReference type="Gene3D" id="3.30.1310.20">
    <property type="entry name" value="PRTase-like"/>
    <property type="match status" value="1"/>
</dbReference>
<proteinExistence type="predicted"/>
<evidence type="ECO:0000313" key="2">
    <source>
        <dbReference type="EMBL" id="MDQ0391150.1"/>
    </source>
</evidence>
<evidence type="ECO:0000313" key="3">
    <source>
        <dbReference type="Proteomes" id="UP001237448"/>
    </source>
</evidence>
<dbReference type="InterPro" id="IPR000836">
    <property type="entry name" value="PRTase_dom"/>
</dbReference>
<keyword evidence="3" id="KW-1185">Reference proteome</keyword>
<dbReference type="Pfam" id="PF00156">
    <property type="entry name" value="Pribosyltran"/>
    <property type="match status" value="1"/>
</dbReference>
<sequence>MSFQDRTDAGRRLAEALAGYGPRRPIVLALPRGGVPVAEEVARRLGAPLDVVLVRKIGVPSQPELAMGAVVDGPTPVVVQNREIMRRAGVSEAAFAHVREGEMAELLRRRRLYVGDRPRPVLDGRTVIVVDDGVATGATTSAALRAVRKQHPARLILAVPVAPADTLEELRQEADEIVCLENHRFFTAVGTYYADFDQVSDDEVVRILARSHDKEPPAGPQAAPD</sequence>
<evidence type="ECO:0000259" key="1">
    <source>
        <dbReference type="Pfam" id="PF00156"/>
    </source>
</evidence>
<dbReference type="EMBL" id="JAUSVK010000001">
    <property type="protein sequence ID" value="MDQ0391150.1"/>
    <property type="molecule type" value="Genomic_DNA"/>
</dbReference>
<name>A0ABU0F966_9HYPH</name>